<dbReference type="InterPro" id="IPR019223">
    <property type="entry name" value="DUF2147"/>
</dbReference>
<reference evidence="3 4" key="1">
    <citation type="submission" date="2019-11" db="EMBL/GenBank/DDBJ databases">
        <title>Identification of a novel strain.</title>
        <authorList>
            <person name="Xu Q."/>
            <person name="Wang G."/>
        </authorList>
    </citation>
    <scope>NUCLEOTIDE SEQUENCE [LARGE SCALE GENOMIC DNA]</scope>
    <source>
        <strain evidence="4">xq</strain>
    </source>
</reference>
<evidence type="ECO:0000313" key="4">
    <source>
        <dbReference type="Proteomes" id="UP000440694"/>
    </source>
</evidence>
<dbReference type="PANTHER" id="PTHR36919">
    <property type="entry name" value="BLR1215 PROTEIN"/>
    <property type="match status" value="1"/>
</dbReference>
<sequence>MRHDLPPRSSPKTRASQALASLVLALSAGAANAAPPLETGVWINHTGKGAVEIRPCGQTGASAKALCGFIVWLKEPNKKNGEPLTDGYNPDPAKRKRTICGLPVLGSLQRVSEGWDNGWVYDPEQGAQFDAAIVAGRERLILTGYKGVKFFSKTFNWRRAPADLPRCDQNKQAQGAPQGIVKKAAVGPLPQLIAPRPVPAVRPPVVE</sequence>
<evidence type="ECO:0000313" key="3">
    <source>
        <dbReference type="EMBL" id="MTD94487.1"/>
    </source>
</evidence>
<dbReference type="Proteomes" id="UP000440694">
    <property type="component" value="Unassembled WGS sequence"/>
</dbReference>
<dbReference type="AlphaFoldDB" id="A0A6I3KL76"/>
<name>A0A6I3KL76_9HYPH</name>
<dbReference type="PANTHER" id="PTHR36919:SF2">
    <property type="entry name" value="BLL6627 PROTEIN"/>
    <property type="match status" value="1"/>
</dbReference>
<dbReference type="EMBL" id="WMBQ01000001">
    <property type="protein sequence ID" value="MTD94487.1"/>
    <property type="molecule type" value="Genomic_DNA"/>
</dbReference>
<keyword evidence="1" id="KW-0732">Signal</keyword>
<feature type="signal peptide" evidence="1">
    <location>
        <begin position="1"/>
        <end position="33"/>
    </location>
</feature>
<protein>
    <submittedName>
        <fullName evidence="3">DUF2147 domain-containing protein</fullName>
    </submittedName>
</protein>
<accession>A0A6I3KL76</accession>
<keyword evidence="4" id="KW-1185">Reference proteome</keyword>
<feature type="chain" id="PRO_5026125455" evidence="1">
    <location>
        <begin position="34"/>
        <end position="207"/>
    </location>
</feature>
<evidence type="ECO:0000259" key="2">
    <source>
        <dbReference type="Pfam" id="PF09917"/>
    </source>
</evidence>
<proteinExistence type="predicted"/>
<dbReference type="RefSeq" id="WP_154738907.1">
    <property type="nucleotide sequence ID" value="NZ_WMBQ01000001.1"/>
</dbReference>
<comment type="caution">
    <text evidence="3">The sequence shown here is derived from an EMBL/GenBank/DDBJ whole genome shotgun (WGS) entry which is preliminary data.</text>
</comment>
<dbReference type="Gene3D" id="2.40.128.520">
    <property type="match status" value="1"/>
</dbReference>
<gene>
    <name evidence="3" type="ORF">GIW81_09080</name>
</gene>
<organism evidence="3 4">
    <name type="scientific">Hyphomicrobium album</name>
    <dbReference type="NCBI Taxonomy" id="2665159"/>
    <lineage>
        <taxon>Bacteria</taxon>
        <taxon>Pseudomonadati</taxon>
        <taxon>Pseudomonadota</taxon>
        <taxon>Alphaproteobacteria</taxon>
        <taxon>Hyphomicrobiales</taxon>
        <taxon>Hyphomicrobiaceae</taxon>
        <taxon>Hyphomicrobium</taxon>
    </lineage>
</organism>
<evidence type="ECO:0000256" key="1">
    <source>
        <dbReference type="SAM" id="SignalP"/>
    </source>
</evidence>
<dbReference type="Pfam" id="PF09917">
    <property type="entry name" value="DUF2147"/>
    <property type="match status" value="1"/>
</dbReference>
<feature type="domain" description="DUF2147" evidence="2">
    <location>
        <begin position="40"/>
        <end position="159"/>
    </location>
</feature>